<dbReference type="KEGG" id="dov:DSCO28_28260"/>
<protein>
    <submittedName>
        <fullName evidence="1">Uncharacterized protein</fullName>
    </submittedName>
</protein>
<evidence type="ECO:0000313" key="1">
    <source>
        <dbReference type="EMBL" id="BBO82260.1"/>
    </source>
</evidence>
<name>A0A5K7ZQT6_9BACT</name>
<organism evidence="1 2">
    <name type="scientific">Desulfosarcina ovata subsp. sediminis</name>
    <dbReference type="NCBI Taxonomy" id="885957"/>
    <lineage>
        <taxon>Bacteria</taxon>
        <taxon>Pseudomonadati</taxon>
        <taxon>Thermodesulfobacteriota</taxon>
        <taxon>Desulfobacteria</taxon>
        <taxon>Desulfobacterales</taxon>
        <taxon>Desulfosarcinaceae</taxon>
        <taxon>Desulfosarcina</taxon>
    </lineage>
</organism>
<accession>A0A5K7ZQT6</accession>
<evidence type="ECO:0000313" key="2">
    <source>
        <dbReference type="Proteomes" id="UP000425960"/>
    </source>
</evidence>
<gene>
    <name evidence="1" type="ORF">DSCO28_28260</name>
</gene>
<sequence length="66" mass="7065">MAPCCHWVCGAPGNLIIGCFSIQPETGYAGVVKKWGPPFWQLALGSAVSESLRIGEIGIVEETLLY</sequence>
<reference evidence="1 2" key="1">
    <citation type="submission" date="2019-11" db="EMBL/GenBank/DDBJ databases">
        <title>Comparative genomics of hydrocarbon-degrading Desulfosarcina strains.</title>
        <authorList>
            <person name="Watanabe M."/>
            <person name="Kojima H."/>
            <person name="Fukui M."/>
        </authorList>
    </citation>
    <scope>NUCLEOTIDE SEQUENCE [LARGE SCALE GENOMIC DNA]</scope>
    <source>
        <strain evidence="1 2">28bB2T</strain>
    </source>
</reference>
<dbReference type="EMBL" id="AP021876">
    <property type="protein sequence ID" value="BBO82260.1"/>
    <property type="molecule type" value="Genomic_DNA"/>
</dbReference>
<dbReference type="AlphaFoldDB" id="A0A5K7ZQT6"/>
<dbReference type="Proteomes" id="UP000425960">
    <property type="component" value="Chromosome"/>
</dbReference>
<proteinExistence type="predicted"/>